<dbReference type="Proteomes" id="UP001418796">
    <property type="component" value="Unassembled WGS sequence"/>
</dbReference>
<keyword evidence="9" id="KW-0969">Cilium</keyword>
<evidence type="ECO:0000256" key="7">
    <source>
        <dbReference type="SAM" id="MobiDB-lite"/>
    </source>
</evidence>
<feature type="domain" description="Anti-sigma-28 factor FlgM C-terminal" evidence="8">
    <location>
        <begin position="35"/>
        <end position="83"/>
    </location>
</feature>
<comment type="similarity">
    <text evidence="1">Belongs to the FlgM family.</text>
</comment>
<proteinExistence type="inferred from homology"/>
<dbReference type="InterPro" id="IPR035890">
    <property type="entry name" value="Anti-sigma-28_factor_FlgM_sf"/>
</dbReference>
<evidence type="ECO:0000256" key="4">
    <source>
        <dbReference type="ARBA" id="ARBA00022795"/>
    </source>
</evidence>
<keyword evidence="9" id="KW-0966">Cell projection</keyword>
<dbReference type="Pfam" id="PF04316">
    <property type="entry name" value="FlgM"/>
    <property type="match status" value="1"/>
</dbReference>
<evidence type="ECO:0000256" key="5">
    <source>
        <dbReference type="ARBA" id="ARBA00023015"/>
    </source>
</evidence>
<evidence type="ECO:0000256" key="3">
    <source>
        <dbReference type="ARBA" id="ARBA00022491"/>
    </source>
</evidence>
<name>A0ABU9VLF5_9BACI</name>
<feature type="region of interest" description="Disordered" evidence="7">
    <location>
        <begin position="1"/>
        <end position="51"/>
    </location>
</feature>
<gene>
    <name evidence="9" type="primary">flgM</name>
    <name evidence="9" type="ORF">MKY91_16360</name>
</gene>
<dbReference type="EMBL" id="JBCITK010000001">
    <property type="protein sequence ID" value="MEN0644727.1"/>
    <property type="molecule type" value="Genomic_DNA"/>
</dbReference>
<keyword evidence="6" id="KW-0804">Transcription</keyword>
<keyword evidence="9" id="KW-0282">Flagellum</keyword>
<dbReference type="InterPro" id="IPR031316">
    <property type="entry name" value="FlgM_C"/>
</dbReference>
<keyword evidence="4" id="KW-1005">Bacterial flagellum biogenesis</keyword>
<evidence type="ECO:0000259" key="8">
    <source>
        <dbReference type="Pfam" id="PF04316"/>
    </source>
</evidence>
<comment type="caution">
    <text evidence="9">The sequence shown here is derived from an EMBL/GenBank/DDBJ whole genome shotgun (WGS) entry which is preliminary data.</text>
</comment>
<dbReference type="SUPFAM" id="SSF101498">
    <property type="entry name" value="Anti-sigma factor FlgM"/>
    <property type="match status" value="1"/>
</dbReference>
<dbReference type="NCBIfam" id="TIGR03824">
    <property type="entry name" value="FlgM_jcvi"/>
    <property type="match status" value="1"/>
</dbReference>
<evidence type="ECO:0000256" key="1">
    <source>
        <dbReference type="ARBA" id="ARBA00005322"/>
    </source>
</evidence>
<organism evidence="9 10">
    <name type="scientific">Alkalicoccobacillus gibsonii</name>
    <dbReference type="NCBI Taxonomy" id="79881"/>
    <lineage>
        <taxon>Bacteria</taxon>
        <taxon>Bacillati</taxon>
        <taxon>Bacillota</taxon>
        <taxon>Bacilli</taxon>
        <taxon>Bacillales</taxon>
        <taxon>Bacillaceae</taxon>
        <taxon>Alkalicoccobacillus</taxon>
    </lineage>
</organism>
<keyword evidence="5" id="KW-0805">Transcription regulation</keyword>
<keyword evidence="10" id="KW-1185">Reference proteome</keyword>
<evidence type="ECO:0000256" key="2">
    <source>
        <dbReference type="ARBA" id="ARBA00017823"/>
    </source>
</evidence>
<protein>
    <recommendedName>
        <fullName evidence="2">Negative regulator of flagellin synthesis</fullName>
    </recommendedName>
</protein>
<dbReference type="RefSeq" id="WP_343131359.1">
    <property type="nucleotide sequence ID" value="NZ_JBCITK010000001.1"/>
</dbReference>
<reference evidence="9 10" key="1">
    <citation type="submission" date="2024-03" db="EMBL/GenBank/DDBJ databases">
        <title>Bacilli Hybrid Assemblies.</title>
        <authorList>
            <person name="Kovac J."/>
        </authorList>
    </citation>
    <scope>NUCLEOTIDE SEQUENCE [LARGE SCALE GENOMIC DNA]</scope>
    <source>
        <strain evidence="9 10">FSL R7-0666</strain>
    </source>
</reference>
<evidence type="ECO:0000313" key="10">
    <source>
        <dbReference type="Proteomes" id="UP001418796"/>
    </source>
</evidence>
<accession>A0ABU9VLF5</accession>
<evidence type="ECO:0000313" key="9">
    <source>
        <dbReference type="EMBL" id="MEN0644727.1"/>
    </source>
</evidence>
<evidence type="ECO:0000256" key="6">
    <source>
        <dbReference type="ARBA" id="ARBA00023163"/>
    </source>
</evidence>
<feature type="compositionally biased region" description="Polar residues" evidence="7">
    <location>
        <begin position="1"/>
        <end position="41"/>
    </location>
</feature>
<sequence>MKINPYSSIQATSASRQSKVNGQDDSSSSNPQKKDQIQISSEALDLQVSKKEEAKRAERVEALKKQIESGEYKVDAKKVAERFYDYWKQ</sequence>
<keyword evidence="3" id="KW-0678">Repressor</keyword>
<dbReference type="InterPro" id="IPR007412">
    <property type="entry name" value="FlgM"/>
</dbReference>